<organism evidence="1 2">
    <name type="scientific">Methylorubrum rhodesianum</name>
    <dbReference type="NCBI Taxonomy" id="29427"/>
    <lineage>
        <taxon>Bacteria</taxon>
        <taxon>Pseudomonadati</taxon>
        <taxon>Pseudomonadota</taxon>
        <taxon>Alphaproteobacteria</taxon>
        <taxon>Hyphomicrobiales</taxon>
        <taxon>Methylobacteriaceae</taxon>
        <taxon>Methylorubrum</taxon>
    </lineage>
</organism>
<dbReference type="RefSeq" id="WP_200671490.1">
    <property type="nucleotide sequence ID" value="NZ_JACWCW010000070.1"/>
</dbReference>
<dbReference type="InterPro" id="IPR053745">
    <property type="entry name" value="Viral_Tail_Comp_sf"/>
</dbReference>
<name>A0ABU9Z4G0_9HYPH</name>
<gene>
    <name evidence="1" type="ORF">PUR21_00295</name>
</gene>
<proteinExistence type="predicted"/>
<comment type="caution">
    <text evidence="1">The sequence shown here is derived from an EMBL/GenBank/DDBJ whole genome shotgun (WGS) entry which is preliminary data.</text>
</comment>
<reference evidence="1 2" key="1">
    <citation type="journal article" date="2023" name="PLoS ONE">
        <title>Complete genome assembly of Hawai'i environmental nontuberculous mycobacteria reveals unexpected co-isolation with methylobacteria.</title>
        <authorList>
            <person name="Hendrix J."/>
            <person name="Epperson L.E."/>
            <person name="Tong E.I."/>
            <person name="Chan Y.L."/>
            <person name="Hasan N.A."/>
            <person name="Dawrs S.N."/>
            <person name="Norton G.J."/>
            <person name="Virdi R."/>
            <person name="Crooks J.L."/>
            <person name="Chan E.D."/>
            <person name="Honda J.R."/>
            <person name="Strong M."/>
        </authorList>
    </citation>
    <scope>NUCLEOTIDE SEQUENCE [LARGE SCALE GENOMIC DNA]</scope>
    <source>
        <strain evidence="1 2">NJH_HI01</strain>
    </source>
</reference>
<dbReference type="Pfam" id="PF11367">
    <property type="entry name" value="Tail_completion_gp17"/>
    <property type="match status" value="1"/>
</dbReference>
<dbReference type="Gene3D" id="3.30.2000.30">
    <property type="match status" value="1"/>
</dbReference>
<dbReference type="EMBL" id="JAQYXL010000001">
    <property type="protein sequence ID" value="MEN3226128.1"/>
    <property type="molecule type" value="Genomic_DNA"/>
</dbReference>
<evidence type="ECO:0000313" key="2">
    <source>
        <dbReference type="Proteomes" id="UP001404845"/>
    </source>
</evidence>
<dbReference type="InterPro" id="IPR021508">
    <property type="entry name" value="Gp17-like"/>
</dbReference>
<dbReference type="Proteomes" id="UP001404845">
    <property type="component" value="Unassembled WGS sequence"/>
</dbReference>
<sequence length="130" mass="13720">MTSAITLTIAMLKANVPVGAIVSDRIEPEMAKNDQLPRIVVRQASGRRTYGLAKTTGLREARVNVLCAAKTFTAADRLASAVIAALENGRHQTADGTRVKTFQDGDDTGTAEPNGSSFTRIVGFRVSASG</sequence>
<accession>A0ABU9Z4G0</accession>
<evidence type="ECO:0000313" key="1">
    <source>
        <dbReference type="EMBL" id="MEN3226128.1"/>
    </source>
</evidence>
<keyword evidence="2" id="KW-1185">Reference proteome</keyword>
<protein>
    <submittedName>
        <fullName evidence="1">DUF3168 domain-containing protein</fullName>
    </submittedName>
</protein>